<dbReference type="EMBL" id="HBER01011077">
    <property type="protein sequence ID" value="CAD8530257.1"/>
    <property type="molecule type" value="Transcribed_RNA"/>
</dbReference>
<proteinExistence type="predicted"/>
<organism evidence="2">
    <name type="scientific">Calcidiscus leptoporus</name>
    <dbReference type="NCBI Taxonomy" id="127549"/>
    <lineage>
        <taxon>Eukaryota</taxon>
        <taxon>Haptista</taxon>
        <taxon>Haptophyta</taxon>
        <taxon>Prymnesiophyceae</taxon>
        <taxon>Coccolithales</taxon>
        <taxon>Calcidiscaceae</taxon>
        <taxon>Calcidiscus</taxon>
    </lineage>
</organism>
<sequence length="130" mass="13713">MSILFASAVHALAPQPSISWIGGKGTWHSGNWAHGNPWDAAFTQQVDMCGSNKDSVVTVEQPAYTQASVKVCSGNTLRIRSHLCIGSGCNGPPPPSPPSPSPSPLPRDTENTVGDPVYKDKATRMVMLAS</sequence>
<accession>A0A7S0IS46</accession>
<feature type="compositionally biased region" description="Pro residues" evidence="1">
    <location>
        <begin position="91"/>
        <end position="105"/>
    </location>
</feature>
<reference evidence="2" key="1">
    <citation type="submission" date="2021-01" db="EMBL/GenBank/DDBJ databases">
        <authorList>
            <person name="Corre E."/>
            <person name="Pelletier E."/>
            <person name="Niang G."/>
            <person name="Scheremetjew M."/>
            <person name="Finn R."/>
            <person name="Kale V."/>
            <person name="Holt S."/>
            <person name="Cochrane G."/>
            <person name="Meng A."/>
            <person name="Brown T."/>
            <person name="Cohen L."/>
        </authorList>
    </citation>
    <scope>NUCLEOTIDE SEQUENCE</scope>
    <source>
        <strain evidence="2">RCC1130</strain>
    </source>
</reference>
<dbReference type="AlphaFoldDB" id="A0A7S0IS46"/>
<name>A0A7S0IS46_9EUKA</name>
<evidence type="ECO:0000313" key="2">
    <source>
        <dbReference type="EMBL" id="CAD8530257.1"/>
    </source>
</evidence>
<gene>
    <name evidence="2" type="ORF">CLEP1334_LOCUS5509</name>
</gene>
<evidence type="ECO:0000256" key="1">
    <source>
        <dbReference type="SAM" id="MobiDB-lite"/>
    </source>
</evidence>
<protein>
    <submittedName>
        <fullName evidence="2">Uncharacterized protein</fullName>
    </submittedName>
</protein>
<feature type="region of interest" description="Disordered" evidence="1">
    <location>
        <begin position="87"/>
        <end position="121"/>
    </location>
</feature>